<dbReference type="OrthoDB" id="10264412at2759"/>
<feature type="domain" description="Aminoacyl-tRNA synthetase class Ia" evidence="10">
    <location>
        <begin position="48"/>
        <end position="675"/>
    </location>
</feature>
<dbReference type="InterPro" id="IPR009080">
    <property type="entry name" value="tRNAsynth_Ia_anticodon-bd"/>
</dbReference>
<dbReference type="SUPFAM" id="SSF50677">
    <property type="entry name" value="ValRS/IleRS/LeuRS editing domain"/>
    <property type="match status" value="1"/>
</dbReference>
<dbReference type="GO" id="GO:0032543">
    <property type="term" value="P:mitochondrial translation"/>
    <property type="evidence" value="ECO:0007669"/>
    <property type="project" value="TreeGrafter"/>
</dbReference>
<evidence type="ECO:0000259" key="10">
    <source>
        <dbReference type="Pfam" id="PF00133"/>
    </source>
</evidence>
<dbReference type="Gene3D" id="1.10.730.20">
    <property type="match status" value="1"/>
</dbReference>
<dbReference type="NCBIfam" id="TIGR00392">
    <property type="entry name" value="ileS"/>
    <property type="match status" value="1"/>
</dbReference>
<dbReference type="Proteomes" id="UP001152885">
    <property type="component" value="Unassembled WGS sequence"/>
</dbReference>
<dbReference type="InterPro" id="IPR013155">
    <property type="entry name" value="M/V/L/I-tRNA-synth_anticd-bd"/>
</dbReference>
<dbReference type="InterPro" id="IPR002300">
    <property type="entry name" value="aa-tRNA-synth_Ia"/>
</dbReference>
<organism evidence="12 13">
    <name type="scientific">Candida verbasci</name>
    <dbReference type="NCBI Taxonomy" id="1227364"/>
    <lineage>
        <taxon>Eukaryota</taxon>
        <taxon>Fungi</taxon>
        <taxon>Dikarya</taxon>
        <taxon>Ascomycota</taxon>
        <taxon>Saccharomycotina</taxon>
        <taxon>Pichiomycetes</taxon>
        <taxon>Debaryomycetaceae</taxon>
        <taxon>Candida/Lodderomyces clade</taxon>
        <taxon>Candida</taxon>
    </lineage>
</organism>
<dbReference type="HAMAP" id="MF_02002">
    <property type="entry name" value="Ile_tRNA_synth_type1"/>
    <property type="match status" value="1"/>
</dbReference>
<evidence type="ECO:0000256" key="4">
    <source>
        <dbReference type="ARBA" id="ARBA00022741"/>
    </source>
</evidence>
<dbReference type="GO" id="GO:0005524">
    <property type="term" value="F:ATP binding"/>
    <property type="evidence" value="ECO:0007669"/>
    <property type="project" value="UniProtKB-KW"/>
</dbReference>
<dbReference type="PRINTS" id="PR00984">
    <property type="entry name" value="TRNASYNTHILE"/>
</dbReference>
<feature type="domain" description="Methionyl/Valyl/Leucyl/Isoleucyl-tRNA synthetase anticodon-binding" evidence="11">
    <location>
        <begin position="719"/>
        <end position="879"/>
    </location>
</feature>
<dbReference type="PANTHER" id="PTHR42765:SF1">
    <property type="entry name" value="ISOLEUCINE--TRNA LIGASE, MITOCHONDRIAL"/>
    <property type="match status" value="1"/>
</dbReference>
<dbReference type="EMBL" id="CANTUO010000001">
    <property type="protein sequence ID" value="CAI5756017.1"/>
    <property type="molecule type" value="Genomic_DNA"/>
</dbReference>
<dbReference type="Pfam" id="PF00133">
    <property type="entry name" value="tRNA-synt_1"/>
    <property type="match status" value="1"/>
</dbReference>
<dbReference type="GO" id="GO:0000049">
    <property type="term" value="F:tRNA binding"/>
    <property type="evidence" value="ECO:0007669"/>
    <property type="project" value="InterPro"/>
</dbReference>
<gene>
    <name evidence="12" type="ORF">CANVERA_P0535</name>
</gene>
<keyword evidence="3 9" id="KW-0436">Ligase</keyword>
<evidence type="ECO:0000313" key="13">
    <source>
        <dbReference type="Proteomes" id="UP001152885"/>
    </source>
</evidence>
<dbReference type="InterPro" id="IPR002301">
    <property type="entry name" value="Ile-tRNA-ligase"/>
</dbReference>
<evidence type="ECO:0000256" key="2">
    <source>
        <dbReference type="ARBA" id="ARBA00013165"/>
    </source>
</evidence>
<evidence type="ECO:0000256" key="6">
    <source>
        <dbReference type="ARBA" id="ARBA00022917"/>
    </source>
</evidence>
<dbReference type="InterPro" id="IPR014729">
    <property type="entry name" value="Rossmann-like_a/b/a_fold"/>
</dbReference>
<dbReference type="PANTHER" id="PTHR42765">
    <property type="entry name" value="SOLEUCYL-TRNA SYNTHETASE"/>
    <property type="match status" value="1"/>
</dbReference>
<evidence type="ECO:0000256" key="1">
    <source>
        <dbReference type="ARBA" id="ARBA00005594"/>
    </source>
</evidence>
<keyword evidence="5 9" id="KW-0067">ATP-binding</keyword>
<name>A0A9W4XEV1_9ASCO</name>
<evidence type="ECO:0000313" key="12">
    <source>
        <dbReference type="EMBL" id="CAI5756017.1"/>
    </source>
</evidence>
<dbReference type="PROSITE" id="PS00178">
    <property type="entry name" value="AA_TRNA_LIGASE_I"/>
    <property type="match status" value="1"/>
</dbReference>
<proteinExistence type="inferred from homology"/>
<dbReference type="InterPro" id="IPR009008">
    <property type="entry name" value="Val/Leu/Ile-tRNA-synth_edit"/>
</dbReference>
<dbReference type="Pfam" id="PF08264">
    <property type="entry name" value="Anticodon_1"/>
    <property type="match status" value="1"/>
</dbReference>
<evidence type="ECO:0000256" key="9">
    <source>
        <dbReference type="RuleBase" id="RU363035"/>
    </source>
</evidence>
<evidence type="ECO:0000256" key="7">
    <source>
        <dbReference type="ARBA" id="ARBA00023146"/>
    </source>
</evidence>
<keyword evidence="4 9" id="KW-0547">Nucleotide-binding</keyword>
<dbReference type="SUPFAM" id="SSF47323">
    <property type="entry name" value="Anticodon-binding domain of a subclass of class I aminoacyl-tRNA synthetases"/>
    <property type="match status" value="1"/>
</dbReference>
<keyword evidence="13" id="KW-1185">Reference proteome</keyword>
<reference evidence="12" key="1">
    <citation type="submission" date="2022-12" db="EMBL/GenBank/DDBJ databases">
        <authorList>
            <person name="Brejova B."/>
        </authorList>
    </citation>
    <scope>NUCLEOTIDE SEQUENCE</scope>
</reference>
<dbReference type="Gene3D" id="3.40.50.620">
    <property type="entry name" value="HUPs"/>
    <property type="match status" value="2"/>
</dbReference>
<dbReference type="SUPFAM" id="SSF52374">
    <property type="entry name" value="Nucleotidylyl transferase"/>
    <property type="match status" value="1"/>
</dbReference>
<comment type="similarity">
    <text evidence="1 9">Belongs to the class-I aminoacyl-tRNA synthetase family.</text>
</comment>
<dbReference type="GO" id="GO:0004822">
    <property type="term" value="F:isoleucine-tRNA ligase activity"/>
    <property type="evidence" value="ECO:0007669"/>
    <property type="project" value="UniProtKB-EC"/>
</dbReference>
<evidence type="ECO:0000256" key="5">
    <source>
        <dbReference type="ARBA" id="ARBA00022840"/>
    </source>
</evidence>
<dbReference type="EC" id="6.1.1.5" evidence="2"/>
<dbReference type="Gene3D" id="3.90.740.10">
    <property type="entry name" value="Valyl/Leucyl/Isoleucyl-tRNA synthetase, editing domain"/>
    <property type="match status" value="1"/>
</dbReference>
<dbReference type="GO" id="GO:0005739">
    <property type="term" value="C:mitochondrion"/>
    <property type="evidence" value="ECO:0007669"/>
    <property type="project" value="TreeGrafter"/>
</dbReference>
<dbReference type="InterPro" id="IPR023585">
    <property type="entry name" value="Ile-tRNA-ligase_type1"/>
</dbReference>
<accession>A0A9W4XEV1</accession>
<sequence length="951" mass="110399">MKKIRNVLILGARFKSNYSKTLLLPQTKFGPKIPQGEQAETLLEKTSEELYNWQLINNANRSKFILHDGPPYANGDLHVGHSLNKIIKDIINRFQLIYHNKLIQYKVGWDCHGLPIEIKVENLLSKDATDVEIRRKCKEWANTMIEKQKEQFKKFNIMTNFNDPYITMYHDYEIKQLKIFKKLMENGLLSQQLKPVWWGCDTQTALAEAELEYNDKHKSIAIYVKFPIISNGIYDYLSNKSINIENGKLNVLIWTSTPWTIPANKAVCVNKNLIYTLIHKDDEYLIVARSLAPEVLKLDESYTQIDIEIPGSSLTNNTYIDPTSLDNDPRRILHGDHVIETAGTGLVHNAPSHGKEDYLIGRVNNLEIDSIVDNQGRYIDSELPSGFKSLGGFKVTESKTNMLVVNLLMETNQIFNLNKKFIHSYPYDWRSKTPVIQRSTPQWFVNVEKVKPFVKEALSKVRFYPDLGINRLSSFIENRNEWCVSRQRCWGVPLPIVYKKSDDSPITDLKVIDYIVNKIDQYGTDEWFTEEENISRWLPFDGSDYYKGKDTMDVWFDSGTSWSTLNENLQDCNIADVYLEGSDQHRGWFQSSLLNKIIFSGENGSNFKPIAPFKSIITHGFIIDGKGQKMSKSKGNVFSPIEVIEGCKKPVTPYLGSDGLRLWAASSNFKQDVTFNIDILKRTSEMHKKYRITFRYLLGNLNNFNFKNPVPYHELSDLDKYILHTLVDLQNSCTENYETYNFARIINSVNLHLNSILSAIYFDVSKDCLYTDSEDSLRRRSIQTVLNEILKTYIGILSPIQPLLTQEVWNEYQDIVDLKIDSPFKMKWNEFYALPEFFENQELSNKFDEFFQLRDQIFKQVEHLKNENYFKNKLELEIEVTSIPDTNIYKFLIANQNYLDDLLLVSKVNIIKGDRESIKIQHSTDYKCPRCWKFTSTIDGTICSKCSNVIK</sequence>
<dbReference type="InterPro" id="IPR033708">
    <property type="entry name" value="Anticodon_Ile_BEm"/>
</dbReference>
<evidence type="ECO:0000256" key="8">
    <source>
        <dbReference type="ARBA" id="ARBA00032665"/>
    </source>
</evidence>
<dbReference type="GO" id="GO:0006428">
    <property type="term" value="P:isoleucyl-tRNA aminoacylation"/>
    <property type="evidence" value="ECO:0007669"/>
    <property type="project" value="InterPro"/>
</dbReference>
<comment type="caution">
    <text evidence="12">The sequence shown here is derived from an EMBL/GenBank/DDBJ whole genome shotgun (WGS) entry which is preliminary data.</text>
</comment>
<keyword evidence="6 9" id="KW-0648">Protein biosynthesis</keyword>
<dbReference type="InterPro" id="IPR050081">
    <property type="entry name" value="Ile-tRNA_ligase"/>
</dbReference>
<evidence type="ECO:0000259" key="11">
    <source>
        <dbReference type="Pfam" id="PF08264"/>
    </source>
</evidence>
<evidence type="ECO:0000256" key="3">
    <source>
        <dbReference type="ARBA" id="ARBA00022598"/>
    </source>
</evidence>
<dbReference type="InterPro" id="IPR001412">
    <property type="entry name" value="aa-tRNA-synth_I_CS"/>
</dbReference>
<dbReference type="AlphaFoldDB" id="A0A9W4XEV1"/>
<dbReference type="CDD" id="cd07960">
    <property type="entry name" value="Anticodon_Ia_Ile_BEm"/>
    <property type="match status" value="1"/>
</dbReference>
<dbReference type="GO" id="GO:0002161">
    <property type="term" value="F:aminoacyl-tRNA deacylase activity"/>
    <property type="evidence" value="ECO:0007669"/>
    <property type="project" value="InterPro"/>
</dbReference>
<keyword evidence="7 9" id="KW-0030">Aminoacyl-tRNA synthetase</keyword>
<protein>
    <recommendedName>
        <fullName evidence="2">isoleucine--tRNA ligase</fullName>
        <ecNumber evidence="2">6.1.1.5</ecNumber>
    </recommendedName>
    <alternativeName>
        <fullName evidence="8">Isoleucyl-tRNA synthetase</fullName>
    </alternativeName>
</protein>